<comment type="subunit">
    <text evidence="3">Homodimer.</text>
</comment>
<proteinExistence type="inferred from homology"/>
<evidence type="ECO:0000313" key="12">
    <source>
        <dbReference type="EMBL" id="MBB5084816.1"/>
    </source>
</evidence>
<dbReference type="InterPro" id="IPR046373">
    <property type="entry name" value="Acyl-CoA_Oxase/DH_mid-dom_sf"/>
</dbReference>
<dbReference type="AlphaFoldDB" id="A0A7W8AGR2"/>
<evidence type="ECO:0000313" key="13">
    <source>
        <dbReference type="Proteomes" id="UP000568380"/>
    </source>
</evidence>
<dbReference type="SUPFAM" id="SSF56645">
    <property type="entry name" value="Acyl-CoA dehydrogenase NM domain-like"/>
    <property type="match status" value="1"/>
</dbReference>
<comment type="caution">
    <text evidence="12">The sequence shown here is derived from an EMBL/GenBank/DDBJ whole genome shotgun (WGS) entry which is preliminary data.</text>
</comment>
<comment type="cofactor">
    <cofactor evidence="1 7">
        <name>FAD</name>
        <dbReference type="ChEBI" id="CHEBI:57692"/>
    </cofactor>
</comment>
<evidence type="ECO:0000256" key="6">
    <source>
        <dbReference type="ARBA" id="ARBA00023002"/>
    </source>
</evidence>
<dbReference type="Pfam" id="PF02770">
    <property type="entry name" value="Acyl-CoA_dh_M"/>
    <property type="match status" value="1"/>
</dbReference>
<feature type="domain" description="Acyl-CoA dehydrogenase/oxidase N-terminal" evidence="11">
    <location>
        <begin position="53"/>
        <end position="129"/>
    </location>
</feature>
<dbReference type="EMBL" id="JACHIN010000026">
    <property type="protein sequence ID" value="MBB5084816.1"/>
    <property type="molecule type" value="Genomic_DNA"/>
</dbReference>
<keyword evidence="5 7" id="KW-0274">FAD</keyword>
<evidence type="ECO:0000256" key="3">
    <source>
        <dbReference type="ARBA" id="ARBA00011738"/>
    </source>
</evidence>
<protein>
    <submittedName>
        <fullName evidence="12">Alkylation response protein AidB-like acyl-CoA dehydrogenase</fullName>
    </submittedName>
</protein>
<dbReference type="GO" id="GO:0033539">
    <property type="term" value="P:fatty acid beta-oxidation using acyl-CoA dehydrogenase"/>
    <property type="evidence" value="ECO:0007669"/>
    <property type="project" value="TreeGrafter"/>
</dbReference>
<feature type="region of interest" description="Disordered" evidence="8">
    <location>
        <begin position="1"/>
        <end position="23"/>
    </location>
</feature>
<dbReference type="InterPro" id="IPR037069">
    <property type="entry name" value="AcylCoA_DH/ox_N_sf"/>
</dbReference>
<dbReference type="Gene3D" id="1.10.540.10">
    <property type="entry name" value="Acyl-CoA dehydrogenase/oxidase, N-terminal domain"/>
    <property type="match status" value="1"/>
</dbReference>
<evidence type="ECO:0000256" key="2">
    <source>
        <dbReference type="ARBA" id="ARBA00009347"/>
    </source>
</evidence>
<reference evidence="12 13" key="1">
    <citation type="submission" date="2020-08" db="EMBL/GenBank/DDBJ databases">
        <title>Genomic Encyclopedia of Type Strains, Phase IV (KMG-IV): sequencing the most valuable type-strain genomes for metagenomic binning, comparative biology and taxonomic classification.</title>
        <authorList>
            <person name="Goeker M."/>
        </authorList>
    </citation>
    <scope>NUCLEOTIDE SEQUENCE [LARGE SCALE GENOMIC DNA]</scope>
    <source>
        <strain evidence="12 13">DSM 45385</strain>
    </source>
</reference>
<evidence type="ECO:0000259" key="9">
    <source>
        <dbReference type="Pfam" id="PF00441"/>
    </source>
</evidence>
<evidence type="ECO:0000256" key="8">
    <source>
        <dbReference type="SAM" id="MobiDB-lite"/>
    </source>
</evidence>
<feature type="domain" description="Acyl-CoA dehydrogenase/oxidase C-terminal" evidence="9">
    <location>
        <begin position="260"/>
        <end position="409"/>
    </location>
</feature>
<dbReference type="InterPro" id="IPR009100">
    <property type="entry name" value="AcylCoA_DH/oxidase_NM_dom_sf"/>
</dbReference>
<accession>A0A7W8AGR2</accession>
<dbReference type="GO" id="GO:0003995">
    <property type="term" value="F:acyl-CoA dehydrogenase activity"/>
    <property type="evidence" value="ECO:0007669"/>
    <property type="project" value="TreeGrafter"/>
</dbReference>
<evidence type="ECO:0000256" key="1">
    <source>
        <dbReference type="ARBA" id="ARBA00001974"/>
    </source>
</evidence>
<dbReference type="Proteomes" id="UP000568380">
    <property type="component" value="Unassembled WGS sequence"/>
</dbReference>
<dbReference type="InterPro" id="IPR036250">
    <property type="entry name" value="AcylCo_DH-like_C"/>
</dbReference>
<evidence type="ECO:0000259" key="11">
    <source>
        <dbReference type="Pfam" id="PF02771"/>
    </source>
</evidence>
<comment type="similarity">
    <text evidence="2 7">Belongs to the acyl-CoA dehydrogenase family.</text>
</comment>
<gene>
    <name evidence="12" type="ORF">HNR40_010327</name>
</gene>
<dbReference type="Pfam" id="PF00441">
    <property type="entry name" value="Acyl-CoA_dh_1"/>
    <property type="match status" value="1"/>
</dbReference>
<dbReference type="Gene3D" id="2.40.110.10">
    <property type="entry name" value="Butyryl-CoA Dehydrogenase, subunit A, domain 2"/>
    <property type="match status" value="1"/>
</dbReference>
<keyword evidence="6 7" id="KW-0560">Oxidoreductase</keyword>
<dbReference type="GO" id="GO:0005737">
    <property type="term" value="C:cytoplasm"/>
    <property type="evidence" value="ECO:0007669"/>
    <property type="project" value="TreeGrafter"/>
</dbReference>
<dbReference type="InterPro" id="IPR009075">
    <property type="entry name" value="AcylCo_DH/oxidase_C"/>
</dbReference>
<dbReference type="PANTHER" id="PTHR48083">
    <property type="entry name" value="MEDIUM-CHAIN SPECIFIC ACYL-COA DEHYDROGENASE, MITOCHONDRIAL-RELATED"/>
    <property type="match status" value="1"/>
</dbReference>
<dbReference type="InterPro" id="IPR013786">
    <property type="entry name" value="AcylCoA_DH/ox_N"/>
</dbReference>
<evidence type="ECO:0000256" key="4">
    <source>
        <dbReference type="ARBA" id="ARBA00022630"/>
    </source>
</evidence>
<dbReference type="InterPro" id="IPR006091">
    <property type="entry name" value="Acyl-CoA_Oxase/DH_mid-dom"/>
</dbReference>
<dbReference type="GO" id="GO:0050660">
    <property type="term" value="F:flavin adenine dinucleotide binding"/>
    <property type="evidence" value="ECO:0007669"/>
    <property type="project" value="InterPro"/>
</dbReference>
<keyword evidence="4 7" id="KW-0285">Flavoprotein</keyword>
<dbReference type="PANTHER" id="PTHR48083:SF13">
    <property type="entry name" value="ACYL-COA DEHYDROGENASE FAMILY MEMBER 11"/>
    <property type="match status" value="1"/>
</dbReference>
<keyword evidence="13" id="KW-1185">Reference proteome</keyword>
<dbReference type="Pfam" id="PF02771">
    <property type="entry name" value="Acyl-CoA_dh_N"/>
    <property type="match status" value="1"/>
</dbReference>
<evidence type="ECO:0000259" key="10">
    <source>
        <dbReference type="Pfam" id="PF02770"/>
    </source>
</evidence>
<sequence>MDSPLLGGNPVAPSRDLFHSSQSDGQIHKFPTFQEIRVLDSELWGAPECPPHVRDLRDRVTRFVAERVVPHEADLDAGGATALLHRLRQEAVAQELWGLPLPPDLGGAGLSLADYAHVAEAEGASDHAPAVLGSTALLDVNVLGEHAGHLRRVARGELTLCNAMTEPDTPGSDPALITTRAHPQADGSWSLHGRKWFVAGADRADLALVLARAPGGPSAFLVPTDAPGFHLVRELPILGAGGQWELSLAGAPGQLVGAEGKGLRVVGQRVRLGRLLRCLRWLGQARRAFLLMRERAMRRSLSTGRLADHQLVQALVFDALLAIRTTRPLVFQVAHLLDAGRDARDDTALAKVAAARMLQQVSDAAIQVYGAAGLGPDTPLPALFRTGRMARLLDGPDELHITTVARRVLA</sequence>
<evidence type="ECO:0000256" key="5">
    <source>
        <dbReference type="ARBA" id="ARBA00022827"/>
    </source>
</evidence>
<dbReference type="RefSeq" id="WP_184975441.1">
    <property type="nucleotide sequence ID" value="NZ_JACHIN010000026.1"/>
</dbReference>
<organism evidence="12 13">
    <name type="scientific">Nonomuraea endophytica</name>
    <dbReference type="NCBI Taxonomy" id="714136"/>
    <lineage>
        <taxon>Bacteria</taxon>
        <taxon>Bacillati</taxon>
        <taxon>Actinomycetota</taxon>
        <taxon>Actinomycetes</taxon>
        <taxon>Streptosporangiales</taxon>
        <taxon>Streptosporangiaceae</taxon>
        <taxon>Nonomuraea</taxon>
    </lineage>
</organism>
<dbReference type="SUPFAM" id="SSF47203">
    <property type="entry name" value="Acyl-CoA dehydrogenase C-terminal domain-like"/>
    <property type="match status" value="1"/>
</dbReference>
<feature type="domain" description="Acyl-CoA oxidase/dehydrogenase middle" evidence="10">
    <location>
        <begin position="161"/>
        <end position="242"/>
    </location>
</feature>
<name>A0A7W8AGR2_9ACTN</name>
<dbReference type="InterPro" id="IPR050741">
    <property type="entry name" value="Acyl-CoA_dehydrogenase"/>
</dbReference>
<evidence type="ECO:0000256" key="7">
    <source>
        <dbReference type="RuleBase" id="RU362125"/>
    </source>
</evidence>
<dbReference type="Gene3D" id="1.20.140.10">
    <property type="entry name" value="Butyryl-CoA Dehydrogenase, subunit A, domain 3"/>
    <property type="match status" value="1"/>
</dbReference>